<evidence type="ECO:0000313" key="6">
    <source>
        <dbReference type="Proteomes" id="UP001153636"/>
    </source>
</evidence>
<dbReference type="Proteomes" id="UP001153636">
    <property type="component" value="Chromosome 4"/>
</dbReference>
<evidence type="ECO:0008006" key="7">
    <source>
        <dbReference type="Google" id="ProtNLM"/>
    </source>
</evidence>
<keyword evidence="6" id="KW-1185">Reference proteome</keyword>
<name>A0A9P0GBF1_9CUCU</name>
<dbReference type="PANTHER" id="PTHR13126:SF0">
    <property type="entry name" value="ATP SYNTHASE MITOCHONDRIAL F1 COMPLEX ASSEMBLY FACTOR 1"/>
    <property type="match status" value="1"/>
</dbReference>
<dbReference type="PANTHER" id="PTHR13126">
    <property type="entry name" value="CHAPERONE ATP11"/>
    <property type="match status" value="1"/>
</dbReference>
<comment type="similarity">
    <text evidence="2">Belongs to the ATP11 family.</text>
</comment>
<organism evidence="5 6">
    <name type="scientific">Psylliodes chrysocephalus</name>
    <dbReference type="NCBI Taxonomy" id="3402493"/>
    <lineage>
        <taxon>Eukaryota</taxon>
        <taxon>Metazoa</taxon>
        <taxon>Ecdysozoa</taxon>
        <taxon>Arthropoda</taxon>
        <taxon>Hexapoda</taxon>
        <taxon>Insecta</taxon>
        <taxon>Pterygota</taxon>
        <taxon>Neoptera</taxon>
        <taxon>Endopterygota</taxon>
        <taxon>Coleoptera</taxon>
        <taxon>Polyphaga</taxon>
        <taxon>Cucujiformia</taxon>
        <taxon>Chrysomeloidea</taxon>
        <taxon>Chrysomelidae</taxon>
        <taxon>Galerucinae</taxon>
        <taxon>Alticini</taxon>
        <taxon>Psylliodes</taxon>
    </lineage>
</organism>
<keyword evidence="4" id="KW-0496">Mitochondrion</keyword>
<evidence type="ECO:0000256" key="1">
    <source>
        <dbReference type="ARBA" id="ARBA00004173"/>
    </source>
</evidence>
<gene>
    <name evidence="5" type="ORF">PSYICH_LOCUS10112</name>
</gene>
<sequence>MHLTSLMRTVLYRASFRVNTKSIMTTPRKLQEVIDDLKGNPFYDKYASKISKLQKEAPNEFKSRIEETGMTKTKKFDAPKKDERQYSQLLNPKTKINEVTQLKQESLEKIMKIELIKDKNSEEIKLIWEQYHRQKEYCIAATIPSKDFDKLNENSKKHPTFIFALPRSQGYEFILCQFSQNSVHFTPLLYYQVHKENAPECLTITHYDEFKDDKHIVLMRGEYDKNIINAQEAQCLANQLQLYYVQEDPEKKKLLEIFTNEPDNFKHMDLIKHIESLSIS</sequence>
<evidence type="ECO:0000256" key="4">
    <source>
        <dbReference type="ARBA" id="ARBA00023128"/>
    </source>
</evidence>
<accession>A0A9P0GBF1</accession>
<protein>
    <recommendedName>
        <fullName evidence="7">ATP synthase mitochondrial F1 complex assembly factor 1</fullName>
    </recommendedName>
</protein>
<reference evidence="5" key="1">
    <citation type="submission" date="2022-01" db="EMBL/GenBank/DDBJ databases">
        <authorList>
            <person name="King R."/>
        </authorList>
    </citation>
    <scope>NUCLEOTIDE SEQUENCE</scope>
</reference>
<evidence type="ECO:0000256" key="3">
    <source>
        <dbReference type="ARBA" id="ARBA00022946"/>
    </source>
</evidence>
<evidence type="ECO:0000313" key="5">
    <source>
        <dbReference type="EMBL" id="CAH1109384.1"/>
    </source>
</evidence>
<dbReference type="OrthoDB" id="16535at2759"/>
<keyword evidence="3" id="KW-0809">Transit peptide</keyword>
<dbReference type="GO" id="GO:0033615">
    <property type="term" value="P:mitochondrial proton-transporting ATP synthase complex assembly"/>
    <property type="evidence" value="ECO:0007669"/>
    <property type="project" value="TreeGrafter"/>
</dbReference>
<proteinExistence type="inferred from homology"/>
<comment type="subcellular location">
    <subcellularLocation>
        <location evidence="1">Mitochondrion</location>
    </subcellularLocation>
</comment>
<dbReference type="GO" id="GO:0005739">
    <property type="term" value="C:mitochondrion"/>
    <property type="evidence" value="ECO:0007669"/>
    <property type="project" value="UniProtKB-SubCell"/>
</dbReference>
<dbReference type="EMBL" id="OV651816">
    <property type="protein sequence ID" value="CAH1109384.1"/>
    <property type="molecule type" value="Genomic_DNA"/>
</dbReference>
<evidence type="ECO:0000256" key="2">
    <source>
        <dbReference type="ARBA" id="ARBA00009116"/>
    </source>
</evidence>
<dbReference type="InterPro" id="IPR010591">
    <property type="entry name" value="ATP11"/>
</dbReference>
<dbReference type="AlphaFoldDB" id="A0A9P0GBF1"/>
<dbReference type="Pfam" id="PF06644">
    <property type="entry name" value="ATP11"/>
    <property type="match status" value="1"/>
</dbReference>